<dbReference type="OrthoDB" id="415411at2759"/>
<proteinExistence type="predicted"/>
<dbReference type="InterPro" id="IPR002591">
    <property type="entry name" value="Phosphodiest/P_Trfase"/>
</dbReference>
<evidence type="ECO:0008006" key="4">
    <source>
        <dbReference type="Google" id="ProtNLM"/>
    </source>
</evidence>
<dbReference type="CDD" id="cd16018">
    <property type="entry name" value="Enpp"/>
    <property type="match status" value="1"/>
</dbReference>
<sequence length="439" mass="49159">MAFVLWLLGVFSLTFVGQPALAKEKLLFLLVDGLRWDRLGYDMPALDTMEQQGVRAEWLDGVFITKSAPSMFSIATGLYIENHGVVHNLAFNPSTGDISDGWSETLNTTWWFNWAGEPLWITAMSQGLKAGSFMYPGGQTPINGTYPDRFIGYTSETYEKYLYLPDRADIVFDWLYMDGLDVVFLYVGKLDDELHNTGIGEEAGNVADEVNELVSYILEKMQEISIRDSLNFIIASDHGMADISNDKALSLFDYIDESLVELVISDGGSVFQILPVDGALEEVYSKLISANPSINVFKKEDFPSMFHYADNPRNLPIIGYMDIGWTMYKRVNQSEVIYKGGHGYDNRDMTMKTSFYAQGPSFRQGYLAKHFESVNIYPLMCELLGIVPAPNNGSRDNYKDMLVSEHPPTSPPDCGASALCSQCRFILLTFVVAALIQNS</sequence>
<dbReference type="EnsemblMetazoa" id="XM_038200125.1">
    <property type="protein sequence ID" value="XP_038056053.1"/>
    <property type="gene ID" value="LOC119728048"/>
</dbReference>
<dbReference type="PANTHER" id="PTHR10151">
    <property type="entry name" value="ECTONUCLEOTIDE PYROPHOSPHATASE/PHOSPHODIESTERASE"/>
    <property type="match status" value="1"/>
</dbReference>
<dbReference type="Gene3D" id="3.40.720.10">
    <property type="entry name" value="Alkaline Phosphatase, subunit A"/>
    <property type="match status" value="1"/>
</dbReference>
<dbReference type="InterPro" id="IPR017850">
    <property type="entry name" value="Alkaline_phosphatase_core_sf"/>
</dbReference>
<keyword evidence="1" id="KW-0732">Signal</keyword>
<feature type="signal peptide" evidence="1">
    <location>
        <begin position="1"/>
        <end position="22"/>
    </location>
</feature>
<dbReference type="Gene3D" id="3.30.1360.180">
    <property type="match status" value="1"/>
</dbReference>
<dbReference type="AlphaFoldDB" id="A0A913ZWM6"/>
<dbReference type="Pfam" id="PF01663">
    <property type="entry name" value="Phosphodiest"/>
    <property type="match status" value="1"/>
</dbReference>
<reference evidence="2" key="1">
    <citation type="submission" date="2022-11" db="UniProtKB">
        <authorList>
            <consortium name="EnsemblMetazoa"/>
        </authorList>
    </citation>
    <scope>IDENTIFICATION</scope>
</reference>
<keyword evidence="3" id="KW-1185">Reference proteome</keyword>
<feature type="chain" id="PRO_5037931132" description="Ectonucleotide pyrophosphatase/phosphodiesterase family member 6" evidence="1">
    <location>
        <begin position="23"/>
        <end position="439"/>
    </location>
</feature>
<organism evidence="2 3">
    <name type="scientific">Patiria miniata</name>
    <name type="common">Bat star</name>
    <name type="synonym">Asterina miniata</name>
    <dbReference type="NCBI Taxonomy" id="46514"/>
    <lineage>
        <taxon>Eukaryota</taxon>
        <taxon>Metazoa</taxon>
        <taxon>Echinodermata</taxon>
        <taxon>Eleutherozoa</taxon>
        <taxon>Asterozoa</taxon>
        <taxon>Asteroidea</taxon>
        <taxon>Valvatacea</taxon>
        <taxon>Valvatida</taxon>
        <taxon>Asterinidae</taxon>
        <taxon>Patiria</taxon>
    </lineage>
</organism>
<dbReference type="Proteomes" id="UP000887568">
    <property type="component" value="Unplaced"/>
</dbReference>
<evidence type="ECO:0000256" key="1">
    <source>
        <dbReference type="SAM" id="SignalP"/>
    </source>
</evidence>
<accession>A0A913ZWM6</accession>
<dbReference type="SUPFAM" id="SSF53649">
    <property type="entry name" value="Alkaline phosphatase-like"/>
    <property type="match status" value="1"/>
</dbReference>
<dbReference type="GeneID" id="119728048"/>
<evidence type="ECO:0000313" key="3">
    <source>
        <dbReference type="Proteomes" id="UP000887568"/>
    </source>
</evidence>
<protein>
    <recommendedName>
        <fullName evidence="4">Ectonucleotide pyrophosphatase/phosphodiesterase family member 6</fullName>
    </recommendedName>
</protein>
<dbReference type="OMA" id="GYMDIGW"/>
<dbReference type="RefSeq" id="XP_038056053.1">
    <property type="nucleotide sequence ID" value="XM_038200125.1"/>
</dbReference>
<name>A0A913ZWM6_PATMI</name>
<evidence type="ECO:0000313" key="2">
    <source>
        <dbReference type="EnsemblMetazoa" id="XP_038056053.1"/>
    </source>
</evidence>
<dbReference type="PANTHER" id="PTHR10151:SF126">
    <property type="entry name" value="ECTONUCLEOTIDE PYROPHOSPHATASE_PHOSPHODIESTERASE FAMILY MEMBER 7-LIKE"/>
    <property type="match status" value="1"/>
</dbReference>